<proteinExistence type="predicted"/>
<accession>A0ABR7G0N5</accession>
<evidence type="ECO:0000313" key="1">
    <source>
        <dbReference type="EMBL" id="MBC5680598.1"/>
    </source>
</evidence>
<dbReference type="RefSeq" id="WP_186836599.1">
    <property type="nucleotide sequence ID" value="NZ_JACOPD010000004.1"/>
</dbReference>
<protein>
    <recommendedName>
        <fullName evidence="3">DUF4262 domain-containing protein</fullName>
    </recommendedName>
</protein>
<sequence length="185" mass="21961">MAIKFKEIRRFLARNIRLSICFLDGHYHNYLLVSDIPSSEYDEFYVYGVGMTDVEFSLDIYSEPDEINGEENIYGRDFTIQPAIEIVLSDKPRDIERNICGNLTFKDLKPYLQVIDEFNIVNKLDWSDESYKCRENIPEKYDNMYVYGIGMEDNTDLEETYRELKHDTHLKKRMVLVLSDNPRQN</sequence>
<dbReference type="EMBL" id="JACOPD010000004">
    <property type="protein sequence ID" value="MBC5680598.1"/>
    <property type="molecule type" value="Genomic_DNA"/>
</dbReference>
<organism evidence="1 2">
    <name type="scientific">Lachnospira hominis</name>
    <name type="common">ex Liu et al. 2021</name>
    <dbReference type="NCBI Taxonomy" id="2763051"/>
    <lineage>
        <taxon>Bacteria</taxon>
        <taxon>Bacillati</taxon>
        <taxon>Bacillota</taxon>
        <taxon>Clostridia</taxon>
        <taxon>Lachnospirales</taxon>
        <taxon>Lachnospiraceae</taxon>
        <taxon>Lachnospira</taxon>
    </lineage>
</organism>
<reference evidence="1 2" key="1">
    <citation type="submission" date="2020-08" db="EMBL/GenBank/DDBJ databases">
        <title>Genome public.</title>
        <authorList>
            <person name="Liu C."/>
            <person name="Sun Q."/>
        </authorList>
    </citation>
    <scope>NUCLEOTIDE SEQUENCE [LARGE SCALE GENOMIC DNA]</scope>
    <source>
        <strain evidence="1 2">NSJ-43</strain>
    </source>
</reference>
<evidence type="ECO:0008006" key="3">
    <source>
        <dbReference type="Google" id="ProtNLM"/>
    </source>
</evidence>
<keyword evidence="2" id="KW-1185">Reference proteome</keyword>
<name>A0ABR7G0N5_9FIRM</name>
<evidence type="ECO:0000313" key="2">
    <source>
        <dbReference type="Proteomes" id="UP000628463"/>
    </source>
</evidence>
<gene>
    <name evidence="1" type="ORF">H8S01_06430</name>
</gene>
<dbReference type="Proteomes" id="UP000628463">
    <property type="component" value="Unassembled WGS sequence"/>
</dbReference>
<comment type="caution">
    <text evidence="1">The sequence shown here is derived from an EMBL/GenBank/DDBJ whole genome shotgun (WGS) entry which is preliminary data.</text>
</comment>